<evidence type="ECO:0000313" key="2">
    <source>
        <dbReference type="Proteomes" id="UP000553776"/>
    </source>
</evidence>
<sequence>MNPLKPLPKSADRTPLRVNEYERHLLQWIWTSDRFDAIMESLLMEIDRLGKLRDEWKERRKTKEFDSFVEMHEIASSRIEDIARKIKDLHDFREQLSRVRANASKRKRG</sequence>
<dbReference type="AlphaFoldDB" id="A0A841U942"/>
<organism evidence="1 2">
    <name type="scientific">Cohnella xylanilytica</name>
    <dbReference type="NCBI Taxonomy" id="557555"/>
    <lineage>
        <taxon>Bacteria</taxon>
        <taxon>Bacillati</taxon>
        <taxon>Bacillota</taxon>
        <taxon>Bacilli</taxon>
        <taxon>Bacillales</taxon>
        <taxon>Paenibacillaceae</taxon>
        <taxon>Cohnella</taxon>
    </lineage>
</organism>
<accession>A0A841U942</accession>
<dbReference type="EMBL" id="JACJVR010000129">
    <property type="protein sequence ID" value="MBB6695518.1"/>
    <property type="molecule type" value="Genomic_DNA"/>
</dbReference>
<reference evidence="1 2" key="1">
    <citation type="submission" date="2020-08" db="EMBL/GenBank/DDBJ databases">
        <title>Cohnella phylogeny.</title>
        <authorList>
            <person name="Dunlap C."/>
        </authorList>
    </citation>
    <scope>NUCLEOTIDE SEQUENCE [LARGE SCALE GENOMIC DNA]</scope>
    <source>
        <strain evidence="1 2">DSM 25239</strain>
    </source>
</reference>
<name>A0A841U942_9BACL</name>
<keyword evidence="2" id="KW-1185">Reference proteome</keyword>
<gene>
    <name evidence="1" type="ORF">H7B90_29425</name>
</gene>
<evidence type="ECO:0000313" key="1">
    <source>
        <dbReference type="EMBL" id="MBB6695518.1"/>
    </source>
</evidence>
<protein>
    <submittedName>
        <fullName evidence="1">Uncharacterized protein</fullName>
    </submittedName>
</protein>
<dbReference type="Proteomes" id="UP000553776">
    <property type="component" value="Unassembled WGS sequence"/>
</dbReference>
<dbReference type="RefSeq" id="WP_185139470.1">
    <property type="nucleotide sequence ID" value="NZ_JACJVR010000129.1"/>
</dbReference>
<proteinExistence type="predicted"/>
<comment type="caution">
    <text evidence="1">The sequence shown here is derived from an EMBL/GenBank/DDBJ whole genome shotgun (WGS) entry which is preliminary data.</text>
</comment>